<keyword evidence="9" id="KW-0539">Nucleus</keyword>
<dbReference type="InterPro" id="IPR042320">
    <property type="entry name" value="MMS22-like"/>
</dbReference>
<evidence type="ECO:0000256" key="1">
    <source>
        <dbReference type="ARBA" id="ARBA00004123"/>
    </source>
</evidence>
<comment type="subcellular location">
    <subcellularLocation>
        <location evidence="2">Chromosome</location>
    </subcellularLocation>
    <subcellularLocation>
        <location evidence="1">Nucleus</location>
    </subcellularLocation>
</comment>
<dbReference type="AlphaFoldDB" id="A0ABD2CY16"/>
<accession>A0ABD2CY16</accession>
<dbReference type="InterPro" id="IPR029425">
    <property type="entry name" value="MMS22L_N"/>
</dbReference>
<evidence type="ECO:0000256" key="2">
    <source>
        <dbReference type="ARBA" id="ARBA00004286"/>
    </source>
</evidence>
<dbReference type="PANTHER" id="PTHR28547">
    <property type="entry name" value="PROTEIN MMS22-LIKE"/>
    <property type="match status" value="1"/>
</dbReference>
<evidence type="ECO:0000256" key="10">
    <source>
        <dbReference type="ARBA" id="ARBA00033326"/>
    </source>
</evidence>
<evidence type="ECO:0000256" key="9">
    <source>
        <dbReference type="ARBA" id="ARBA00023242"/>
    </source>
</evidence>
<dbReference type="Pfam" id="PF14910">
    <property type="entry name" value="MMS22L_N"/>
    <property type="match status" value="1"/>
</dbReference>
<evidence type="ECO:0000256" key="5">
    <source>
        <dbReference type="ARBA" id="ARBA00022454"/>
    </source>
</evidence>
<dbReference type="GO" id="GO:0005694">
    <property type="term" value="C:chromosome"/>
    <property type="evidence" value="ECO:0007669"/>
    <property type="project" value="UniProtKB-SubCell"/>
</dbReference>
<keyword evidence="8" id="KW-0234">DNA repair</keyword>
<evidence type="ECO:0000256" key="3">
    <source>
        <dbReference type="ARBA" id="ARBA00006585"/>
    </source>
</evidence>
<sequence>MADANTAKIYNLTMKVFLYIYIYKKKFLFKKMDLDTTFNCCGKVNSNDWQLNKTSFLLSGELDKVFFPSREYSFYAADIELFNNIVPANTVVLNINHFVKCMEMQLKIFKRYEDYGHTLNATNCIDFFSMRKAVCRFISYMRTYMNSIKWDYYKLRIINPTIEEDLDILFSTIKRFLSRLRNIPESIFHYAASNLGNKCVQPEFHLYHLHLDLRWLYITLIYMRNVYWQYSEEAGIHDIENIYRLIISDLIYISCKIFERIPLTDLRQKTPYSCTCIRELWLMLQIFIDELANRKQITSFWDHINFCINTMLDEKKHQNSLIYWYKGIECSFLTCKNPELFCIWITYHFTLLYGYNNDGIYLHTNCSRIRFNYEQAEKILKAYVSKGGKDGERDEIDEELQVMIPLLHILITDWWPSRIPIVSLLWDCFHKRLDQPFLLQTSGPWTLSLEKKTPMDIFKHIKDRIDGNFEQVKESSYGMFLRLLGSFLKKNYDNNDTKYWNQIKGRVYSKFSKSKVQEFSETGLYNFISLFLTLAVTADTLNVSTVMLDLLPSVHNFNNENARKCNLIWKGKLVILLLFNELGLNFTHIINNITETVNIISCHKDETSRSMMINFVDILDIIFSSETTLDLSEHLFIGGWIDRYLLECSKNRVHSVIKILICIFKKCNSLKILNSNLEHVSKMLDALWSNVACRVRQLAFDPLLIGDHYHNLAKLAVAFTLNALKEPGLAKKYKHSAASLFQHFATSLIVKDIRITRYYLMLILQEEEDIYHLKKEIKNLDLILIQAWIKCSILGYDENWIEIQILQNYIAQLNEIREIFLTNQDFYEFKNNKEAILIFIMSSMKKRKSLKNEQQKVQFDIRYRSYFTNVDKWILSSITEESQETELAFWIYRCVGTLIMCSSPMFYVKNQANSMLKVLLHKIALPTEQSSQCYIKNLCKRIFSMIILGLESLNIKSDISLQVLTRNLFDQYISILITEDSSGNFKVSDTLLKCFQDAKADFSHLLFEMLMTLFFTISSENNMHKHNHLISLLLKTLLKGGKIYAINTTELILTICLPYVITSYLKVHDHHPHKNHAIDFMNSIFTNHYYRENAFIREKLINILSDIIQRYLTTYPQSLFEFMRSIAPLKIGVIKVLLPQIESIIIDLEKYKRPNAASLRYTWNQFQNFVRNIENKQ</sequence>
<dbReference type="InterPro" id="IPR029424">
    <property type="entry name" value="MMS22L_C"/>
</dbReference>
<proteinExistence type="inferred from homology"/>
<evidence type="ECO:0000313" key="13">
    <source>
        <dbReference type="EMBL" id="KAL2750039.1"/>
    </source>
</evidence>
<feature type="domain" description="MMS22-like C-terminal" evidence="12">
    <location>
        <begin position="804"/>
        <end position="1168"/>
    </location>
</feature>
<evidence type="ECO:0000259" key="12">
    <source>
        <dbReference type="Pfam" id="PF14911"/>
    </source>
</evidence>
<evidence type="ECO:0000259" key="11">
    <source>
        <dbReference type="Pfam" id="PF14910"/>
    </source>
</evidence>
<evidence type="ECO:0000313" key="14">
    <source>
        <dbReference type="Proteomes" id="UP001607303"/>
    </source>
</evidence>
<evidence type="ECO:0000256" key="8">
    <source>
        <dbReference type="ARBA" id="ARBA00023204"/>
    </source>
</evidence>
<name>A0ABD2CY16_VESMC</name>
<keyword evidence="7" id="KW-0156">Chromatin regulator</keyword>
<gene>
    <name evidence="13" type="ORF">V1477_002110</name>
</gene>
<keyword evidence="14" id="KW-1185">Reference proteome</keyword>
<organism evidence="13 14">
    <name type="scientific">Vespula maculifrons</name>
    <name type="common">Eastern yellow jacket</name>
    <name type="synonym">Wasp</name>
    <dbReference type="NCBI Taxonomy" id="7453"/>
    <lineage>
        <taxon>Eukaryota</taxon>
        <taxon>Metazoa</taxon>
        <taxon>Ecdysozoa</taxon>
        <taxon>Arthropoda</taxon>
        <taxon>Hexapoda</taxon>
        <taxon>Insecta</taxon>
        <taxon>Pterygota</taxon>
        <taxon>Neoptera</taxon>
        <taxon>Endopterygota</taxon>
        <taxon>Hymenoptera</taxon>
        <taxon>Apocrita</taxon>
        <taxon>Aculeata</taxon>
        <taxon>Vespoidea</taxon>
        <taxon>Vespidae</taxon>
        <taxon>Vespinae</taxon>
        <taxon>Vespula</taxon>
    </lineage>
</organism>
<dbReference type="EMBL" id="JAYRBN010000026">
    <property type="protein sequence ID" value="KAL2750039.1"/>
    <property type="molecule type" value="Genomic_DNA"/>
</dbReference>
<evidence type="ECO:0000256" key="7">
    <source>
        <dbReference type="ARBA" id="ARBA00022853"/>
    </source>
</evidence>
<dbReference type="GO" id="GO:0006325">
    <property type="term" value="P:chromatin organization"/>
    <property type="evidence" value="ECO:0007669"/>
    <property type="project" value="UniProtKB-KW"/>
</dbReference>
<keyword evidence="5" id="KW-0158">Chromosome</keyword>
<dbReference type="Proteomes" id="UP001607303">
    <property type="component" value="Unassembled WGS sequence"/>
</dbReference>
<keyword evidence="6" id="KW-0227">DNA damage</keyword>
<comment type="similarity">
    <text evidence="3">Belongs to the MMS22 family. MMS22L subfamily.</text>
</comment>
<evidence type="ECO:0000256" key="6">
    <source>
        <dbReference type="ARBA" id="ARBA00022763"/>
    </source>
</evidence>
<dbReference type="PANTHER" id="PTHR28547:SF1">
    <property type="entry name" value="PROTEIN MMS22-LIKE"/>
    <property type="match status" value="1"/>
</dbReference>
<evidence type="ECO:0000256" key="4">
    <source>
        <dbReference type="ARBA" id="ARBA00021061"/>
    </source>
</evidence>
<comment type="caution">
    <text evidence="13">The sequence shown here is derived from an EMBL/GenBank/DDBJ whole genome shotgun (WGS) entry which is preliminary data.</text>
</comment>
<feature type="domain" description="Protein MMS22-like N-terminal" evidence="11">
    <location>
        <begin position="122"/>
        <end position="710"/>
    </location>
</feature>
<dbReference type="GO" id="GO:0006281">
    <property type="term" value="P:DNA repair"/>
    <property type="evidence" value="ECO:0007669"/>
    <property type="project" value="UniProtKB-KW"/>
</dbReference>
<reference evidence="13 14" key="1">
    <citation type="journal article" date="2024" name="Ann. Entomol. Soc. Am.">
        <title>Genomic analyses of the southern and eastern yellowjacket wasps (Hymenoptera: Vespidae) reveal evolutionary signatures of social life.</title>
        <authorList>
            <person name="Catto M.A."/>
            <person name="Caine P.B."/>
            <person name="Orr S.E."/>
            <person name="Hunt B.G."/>
            <person name="Goodisman M.A.D."/>
        </authorList>
    </citation>
    <scope>NUCLEOTIDE SEQUENCE [LARGE SCALE GENOMIC DNA]</scope>
    <source>
        <strain evidence="13">232</strain>
        <tissue evidence="13">Head and thorax</tissue>
    </source>
</reference>
<protein>
    <recommendedName>
        <fullName evidence="4">Protein MMS22-like</fullName>
    </recommendedName>
    <alternativeName>
        <fullName evidence="10">Methyl methanesulfonate-sensitivity protein 22-like</fullName>
    </alternativeName>
</protein>
<dbReference type="Pfam" id="PF14911">
    <property type="entry name" value="MMS22L_C"/>
    <property type="match status" value="1"/>
</dbReference>
<dbReference type="GO" id="GO:0005634">
    <property type="term" value="C:nucleus"/>
    <property type="evidence" value="ECO:0007669"/>
    <property type="project" value="UniProtKB-SubCell"/>
</dbReference>